<feature type="transmembrane region" description="Helical" evidence="1">
    <location>
        <begin position="94"/>
        <end position="119"/>
    </location>
</feature>
<proteinExistence type="predicted"/>
<sequence>MHGTNYQTTKTPAARIQSLPQKIMREVLILCRRRRYVSFHLLSFSNFADSERLVMFPNLDRCYNPSPHVAESHQYPAHNISPCDMRCVSGNLSLLLLLLSLLITILCCSLSIISSGVVLH</sequence>
<name>A0A8T0GTM9_CERPU</name>
<keyword evidence="1" id="KW-0812">Transmembrane</keyword>
<evidence type="ECO:0000313" key="3">
    <source>
        <dbReference type="Proteomes" id="UP000822688"/>
    </source>
</evidence>
<reference evidence="2" key="1">
    <citation type="submission" date="2020-06" db="EMBL/GenBank/DDBJ databases">
        <title>WGS assembly of Ceratodon purpureus strain R40.</title>
        <authorList>
            <person name="Carey S.B."/>
            <person name="Jenkins J."/>
            <person name="Shu S."/>
            <person name="Lovell J.T."/>
            <person name="Sreedasyam A."/>
            <person name="Maumus F."/>
            <person name="Tiley G.P."/>
            <person name="Fernandez-Pozo N."/>
            <person name="Barry K."/>
            <person name="Chen C."/>
            <person name="Wang M."/>
            <person name="Lipzen A."/>
            <person name="Daum C."/>
            <person name="Saski C.A."/>
            <person name="Payton A.C."/>
            <person name="Mcbreen J.C."/>
            <person name="Conrad R.E."/>
            <person name="Kollar L.M."/>
            <person name="Olsson S."/>
            <person name="Huttunen S."/>
            <person name="Landis J.B."/>
            <person name="Wickett N.J."/>
            <person name="Johnson M.G."/>
            <person name="Rensing S.A."/>
            <person name="Grimwood J."/>
            <person name="Schmutz J."/>
            <person name="Mcdaniel S.F."/>
        </authorList>
    </citation>
    <scope>NUCLEOTIDE SEQUENCE</scope>
    <source>
        <strain evidence="2">R40</strain>
    </source>
</reference>
<gene>
    <name evidence="2" type="ORF">KC19_9G132500</name>
</gene>
<keyword evidence="1" id="KW-1133">Transmembrane helix</keyword>
<keyword evidence="3" id="KW-1185">Reference proteome</keyword>
<evidence type="ECO:0000256" key="1">
    <source>
        <dbReference type="SAM" id="Phobius"/>
    </source>
</evidence>
<keyword evidence="1" id="KW-0472">Membrane</keyword>
<protein>
    <submittedName>
        <fullName evidence="2">Uncharacterized protein</fullName>
    </submittedName>
</protein>
<evidence type="ECO:0000313" key="2">
    <source>
        <dbReference type="EMBL" id="KAG0562273.1"/>
    </source>
</evidence>
<dbReference type="EMBL" id="CM026430">
    <property type="protein sequence ID" value="KAG0562273.1"/>
    <property type="molecule type" value="Genomic_DNA"/>
</dbReference>
<dbReference type="AlphaFoldDB" id="A0A8T0GTM9"/>
<comment type="caution">
    <text evidence="2">The sequence shown here is derived from an EMBL/GenBank/DDBJ whole genome shotgun (WGS) entry which is preliminary data.</text>
</comment>
<organism evidence="2 3">
    <name type="scientific">Ceratodon purpureus</name>
    <name type="common">Fire moss</name>
    <name type="synonym">Dicranum purpureum</name>
    <dbReference type="NCBI Taxonomy" id="3225"/>
    <lineage>
        <taxon>Eukaryota</taxon>
        <taxon>Viridiplantae</taxon>
        <taxon>Streptophyta</taxon>
        <taxon>Embryophyta</taxon>
        <taxon>Bryophyta</taxon>
        <taxon>Bryophytina</taxon>
        <taxon>Bryopsida</taxon>
        <taxon>Dicranidae</taxon>
        <taxon>Pseudoditrichales</taxon>
        <taxon>Ditrichaceae</taxon>
        <taxon>Ceratodon</taxon>
    </lineage>
</organism>
<dbReference type="Proteomes" id="UP000822688">
    <property type="component" value="Chromosome 9"/>
</dbReference>
<accession>A0A8T0GTM9</accession>